<reference evidence="13" key="1">
    <citation type="journal article" date="2010" name="Science">
        <title>The genome of the Western clawed frog Xenopus tropicalis.</title>
        <authorList>
            <person name="Hellsten U."/>
            <person name="Harland R.M."/>
            <person name="Gilchrist M.J."/>
            <person name="Hendrix D."/>
            <person name="Jurka J."/>
            <person name="Kapitonov V."/>
            <person name="Ovcharenko I."/>
            <person name="Putnam N.H."/>
            <person name="Shu S."/>
            <person name="Taher L."/>
            <person name="Blitz I.L."/>
            <person name="Blumberg B."/>
            <person name="Dichmann D.S."/>
            <person name="Dubchak I."/>
            <person name="Amaya E."/>
            <person name="Detter J.C."/>
            <person name="Fletcher R."/>
            <person name="Gerhard D.S."/>
            <person name="Goodstein D."/>
            <person name="Graves T."/>
            <person name="Grigoriev I.V."/>
            <person name="Grimwood J."/>
            <person name="Kawashima T."/>
            <person name="Lindquist E."/>
            <person name="Lucas S.M."/>
            <person name="Mead P.E."/>
            <person name="Mitros T."/>
            <person name="Ogino H."/>
            <person name="Ohta Y."/>
            <person name="Poliakov A.V."/>
            <person name="Pollet N."/>
            <person name="Robert J."/>
            <person name="Salamov A."/>
            <person name="Sater A.K."/>
            <person name="Schmutz J."/>
            <person name="Terry A."/>
            <person name="Vize P.D."/>
            <person name="Warren W.C."/>
            <person name="Wells D."/>
            <person name="Wills A."/>
            <person name="Wilson R.K."/>
            <person name="Zimmerman L.B."/>
            <person name="Zorn A.M."/>
            <person name="Grainger R."/>
            <person name="Grammer T."/>
            <person name="Khokha M.K."/>
            <person name="Richardson P.M."/>
            <person name="Rokhsar D.S."/>
        </authorList>
    </citation>
    <scope>NUCLEOTIDE SEQUENCE [LARGE SCALE GENOMIC DNA]</scope>
    <source>
        <strain evidence="13">Nigerian</strain>
    </source>
</reference>
<evidence type="ECO:0000256" key="9">
    <source>
        <dbReference type="ARBA" id="ARBA00023125"/>
    </source>
</evidence>
<dbReference type="Pfam" id="PF02536">
    <property type="entry name" value="mTERF"/>
    <property type="match status" value="1"/>
</dbReference>
<evidence type="ECO:0000256" key="7">
    <source>
        <dbReference type="ARBA" id="ARBA00022946"/>
    </source>
</evidence>
<dbReference type="GeneTree" id="ENSGT00530000063817"/>
<dbReference type="InParanoid" id="A0A6I8SQF3"/>
<dbReference type="AlphaFoldDB" id="A0A6I8SQF3"/>
<dbReference type="GO" id="GO:0003677">
    <property type="term" value="F:DNA binding"/>
    <property type="evidence" value="ECO:0007669"/>
    <property type="project" value="UniProtKB-KW"/>
</dbReference>
<evidence type="ECO:0000256" key="4">
    <source>
        <dbReference type="ARBA" id="ARBA00022472"/>
    </source>
</evidence>
<organism evidence="13">
    <name type="scientific">Xenopus tropicalis</name>
    <name type="common">Western clawed frog</name>
    <name type="synonym">Silurana tropicalis</name>
    <dbReference type="NCBI Taxonomy" id="8364"/>
    <lineage>
        <taxon>Eukaryota</taxon>
        <taxon>Metazoa</taxon>
        <taxon>Chordata</taxon>
        <taxon>Craniata</taxon>
        <taxon>Vertebrata</taxon>
        <taxon>Euteleostomi</taxon>
        <taxon>Amphibia</taxon>
        <taxon>Batrachia</taxon>
        <taxon>Anura</taxon>
        <taxon>Pipoidea</taxon>
        <taxon>Pipidae</taxon>
        <taxon>Xenopodinae</taxon>
        <taxon>Xenopus</taxon>
        <taxon>Silurana</taxon>
    </lineage>
</organism>
<comment type="subcellular location">
    <subcellularLocation>
        <location evidence="1">Mitochondrion</location>
    </subcellularLocation>
</comment>
<keyword evidence="7" id="KW-0809">Transit peptide</keyword>
<keyword evidence="4" id="KW-0806">Transcription termination</keyword>
<dbReference type="FunFam" id="1.25.70.10:FF:000007">
    <property type="entry name" value="Mitochondrial transcription termination factor 1"/>
    <property type="match status" value="1"/>
</dbReference>
<dbReference type="PANTHER" id="PTHR15437">
    <property type="entry name" value="TRANSCRIPTION TERMINATION FACTOR, MITOCHONDRIAL"/>
    <property type="match status" value="1"/>
</dbReference>
<comment type="similarity">
    <text evidence="2">Belongs to the mTERF family.</text>
</comment>
<keyword evidence="6" id="KW-0677">Repeat</keyword>
<comment type="subunit">
    <text evidence="3">Monomer.</text>
</comment>
<protein>
    <recommendedName>
        <fullName evidence="14">Mitochondrial transcription termination factor 1</fullName>
    </recommendedName>
</protein>
<dbReference type="InterPro" id="IPR003690">
    <property type="entry name" value="MTERF"/>
</dbReference>
<keyword evidence="8" id="KW-0805">Transcription regulation</keyword>
<comment type="function">
    <text evidence="12">Transcription termination factor. Binds to a 28 bp region within the tRNA(Leu(uur)) gene at a position immediately adjacent to and downstream of the 16S rRNA gene; this region comprises a tridecamer sequence critical for directing accurate termination. Binds DNA along the major grove and promotes DNA bending and partial unwinding. Promotes base flipping. Transcription termination activity appears to be polarized with highest specificity for transcripts initiated on the light strand.</text>
</comment>
<dbReference type="GO" id="GO:0005739">
    <property type="term" value="C:mitochondrion"/>
    <property type="evidence" value="ECO:0007669"/>
    <property type="project" value="UniProtKB-SubCell"/>
</dbReference>
<name>A0A6I8SQF3_XENTR</name>
<dbReference type="Gene3D" id="1.25.70.10">
    <property type="entry name" value="Transcription termination factor 3, mitochondrial"/>
    <property type="match status" value="1"/>
</dbReference>
<dbReference type="PANTHER" id="PTHR15437:SF2">
    <property type="entry name" value="TRANSCRIPTION TERMINATION FACTOR 1, MITOCHONDRIAL"/>
    <property type="match status" value="1"/>
</dbReference>
<evidence type="ECO:0000256" key="1">
    <source>
        <dbReference type="ARBA" id="ARBA00004173"/>
    </source>
</evidence>
<evidence type="ECO:0000256" key="3">
    <source>
        <dbReference type="ARBA" id="ARBA00011245"/>
    </source>
</evidence>
<keyword evidence="9" id="KW-0238">DNA-binding</keyword>
<evidence type="ECO:0000256" key="12">
    <source>
        <dbReference type="ARBA" id="ARBA00037520"/>
    </source>
</evidence>
<keyword evidence="11" id="KW-0804">Transcription</keyword>
<evidence type="ECO:0000256" key="10">
    <source>
        <dbReference type="ARBA" id="ARBA00023128"/>
    </source>
</evidence>
<keyword evidence="10" id="KW-0496">Mitochondrion</keyword>
<evidence type="ECO:0000313" key="13">
    <source>
        <dbReference type="Ensembl" id="ENSXETP00000099987"/>
    </source>
</evidence>
<keyword evidence="5" id="KW-0597">Phosphoprotein</keyword>
<reference evidence="13" key="2">
    <citation type="submission" date="2020-05" db="UniProtKB">
        <authorList>
            <consortium name="Ensembl"/>
        </authorList>
    </citation>
    <scope>IDENTIFICATION</scope>
</reference>
<sequence length="158" mass="18345">MAMKGLFCTSSFCLRHVPFSCMIRILHPPLANPAWCRFYSEQLSNTKNTESNENQSLLSNLEFMGVDITMARKRQPGILKKMITHEESLRKFLLAKGASREAIASIISRYPRAITRTYEHLQKKWDIWQSILKTDLHIIKIVERSPESFFRSGDIENL</sequence>
<evidence type="ECO:0000256" key="2">
    <source>
        <dbReference type="ARBA" id="ARBA00007692"/>
    </source>
</evidence>
<evidence type="ECO:0000256" key="5">
    <source>
        <dbReference type="ARBA" id="ARBA00022553"/>
    </source>
</evidence>
<evidence type="ECO:0000256" key="11">
    <source>
        <dbReference type="ARBA" id="ARBA00023163"/>
    </source>
</evidence>
<evidence type="ECO:0000256" key="6">
    <source>
        <dbReference type="ARBA" id="ARBA00022737"/>
    </source>
</evidence>
<proteinExistence type="inferred from homology"/>
<dbReference type="InterPro" id="IPR038538">
    <property type="entry name" value="MTERF_sf"/>
</dbReference>
<evidence type="ECO:0000256" key="8">
    <source>
        <dbReference type="ARBA" id="ARBA00023015"/>
    </source>
</evidence>
<evidence type="ECO:0008006" key="14">
    <source>
        <dbReference type="Google" id="ProtNLM"/>
    </source>
</evidence>
<accession>A0A6I8SQF3</accession>
<dbReference type="Bgee" id="ENSXETG00000039027">
    <property type="expression patterns" value="Expressed in ovary and 12 other cell types or tissues"/>
</dbReference>
<dbReference type="Ensembl" id="ENSXETT00000088820">
    <property type="protein sequence ID" value="ENSXETP00000099987"/>
    <property type="gene ID" value="ENSXETG00000039027"/>
</dbReference>
<dbReference type="GO" id="GO:0006353">
    <property type="term" value="P:DNA-templated transcription termination"/>
    <property type="evidence" value="ECO:0007669"/>
    <property type="project" value="UniProtKB-KW"/>
</dbReference>